<name>A0A7S9LTR6_9RHOB</name>
<dbReference type="KEGG" id="poz:I0K15_04330"/>
<dbReference type="Gene3D" id="3.10.450.50">
    <property type="match status" value="1"/>
</dbReference>
<dbReference type="Pfam" id="PF12680">
    <property type="entry name" value="SnoaL_2"/>
    <property type="match status" value="1"/>
</dbReference>
<proteinExistence type="predicted"/>
<keyword evidence="3" id="KW-1185">Reference proteome</keyword>
<dbReference type="EMBL" id="CP064942">
    <property type="protein sequence ID" value="QPH54986.1"/>
    <property type="molecule type" value="Genomic_DNA"/>
</dbReference>
<gene>
    <name evidence="2" type="ORF">I0K15_04330</name>
</gene>
<dbReference type="InterPro" id="IPR037401">
    <property type="entry name" value="SnoaL-like"/>
</dbReference>
<dbReference type="Proteomes" id="UP000594800">
    <property type="component" value="Chromosome"/>
</dbReference>
<feature type="domain" description="SnoaL-like" evidence="1">
    <location>
        <begin position="11"/>
        <end position="111"/>
    </location>
</feature>
<dbReference type="SUPFAM" id="SSF54427">
    <property type="entry name" value="NTF2-like"/>
    <property type="match status" value="1"/>
</dbReference>
<dbReference type="InterPro" id="IPR032710">
    <property type="entry name" value="NTF2-like_dom_sf"/>
</dbReference>
<evidence type="ECO:0000259" key="1">
    <source>
        <dbReference type="Pfam" id="PF12680"/>
    </source>
</evidence>
<dbReference type="RefSeq" id="WP_196104186.1">
    <property type="nucleotide sequence ID" value="NZ_CP064942.1"/>
</dbReference>
<dbReference type="AlphaFoldDB" id="A0A7S9LTR6"/>
<accession>A0A7S9LTR6</accession>
<protein>
    <submittedName>
        <fullName evidence="2">Nuclear transport factor 2 family protein</fullName>
    </submittedName>
</protein>
<sequence>MAERDEVEGWVRTYFEATRSMDAARGAGCFAEGATLEDPVGSPLITTPEAVMERGVGFLAAFEEVGLHEEFIHVNGLEAVARFTGRGLAGGQEVSFEGIDFFRFNEDGKIVLLRGFFDPPRD</sequence>
<evidence type="ECO:0000313" key="2">
    <source>
        <dbReference type="EMBL" id="QPH54986.1"/>
    </source>
</evidence>
<evidence type="ECO:0000313" key="3">
    <source>
        <dbReference type="Proteomes" id="UP000594800"/>
    </source>
</evidence>
<reference evidence="2 3" key="1">
    <citation type="submission" date="2020-11" db="EMBL/GenBank/DDBJ databases">
        <title>Description of Pontivivens ytuae sp. nov. isolated from deep sea sediment of Mariana Trench.</title>
        <authorList>
            <person name="Wang Z."/>
            <person name="Sun Q.-L."/>
            <person name="Xu X.-D."/>
            <person name="Tang Y.-Z."/>
            <person name="Zhang J."/>
        </authorList>
    </citation>
    <scope>NUCLEOTIDE SEQUENCE [LARGE SCALE GENOMIC DNA]</scope>
    <source>
        <strain evidence="2 3">MT2928</strain>
    </source>
</reference>
<organism evidence="2 3">
    <name type="scientific">Pontivivens ytuae</name>
    <dbReference type="NCBI Taxonomy" id="2789856"/>
    <lineage>
        <taxon>Bacteria</taxon>
        <taxon>Pseudomonadati</taxon>
        <taxon>Pseudomonadota</taxon>
        <taxon>Alphaproteobacteria</taxon>
        <taxon>Rhodobacterales</taxon>
        <taxon>Paracoccaceae</taxon>
        <taxon>Pontivivens</taxon>
    </lineage>
</organism>